<dbReference type="EMBL" id="MTYJ01000072">
    <property type="protein sequence ID" value="OQV16608.1"/>
    <property type="molecule type" value="Genomic_DNA"/>
</dbReference>
<dbReference type="AlphaFoldDB" id="A0A1W0WN35"/>
<dbReference type="Proteomes" id="UP000192578">
    <property type="component" value="Unassembled WGS sequence"/>
</dbReference>
<organism evidence="1 2">
    <name type="scientific">Hypsibius exemplaris</name>
    <name type="common">Freshwater tardigrade</name>
    <dbReference type="NCBI Taxonomy" id="2072580"/>
    <lineage>
        <taxon>Eukaryota</taxon>
        <taxon>Metazoa</taxon>
        <taxon>Ecdysozoa</taxon>
        <taxon>Tardigrada</taxon>
        <taxon>Eutardigrada</taxon>
        <taxon>Parachela</taxon>
        <taxon>Hypsibioidea</taxon>
        <taxon>Hypsibiidae</taxon>
        <taxon>Hypsibius</taxon>
    </lineage>
</organism>
<proteinExistence type="predicted"/>
<keyword evidence="2" id="KW-1185">Reference proteome</keyword>
<name>A0A1W0WN35_HYPEX</name>
<sequence>MLGLLLIAESLRASASSDNKEFARSFGDMILERIRAEKAMKVSVEEKSKISLEQDADCNSDGVTMGTPLPSSRFQTVITTRPSITFTTATTTTFKPTPDAPFLVDVGASSFVVPCTTNGDIVQGPQFIIPTPTSNYYLNVTVFSPSSPGAVDTTRYLSYNPFTGYLSMASLGPTFDITQVYSAVLLNKLTNAMSSPVLLR</sequence>
<reference evidence="2" key="1">
    <citation type="submission" date="2017-01" db="EMBL/GenBank/DDBJ databases">
        <title>Comparative genomics of anhydrobiosis in the tardigrade Hypsibius dujardini.</title>
        <authorList>
            <person name="Yoshida Y."/>
            <person name="Koutsovoulos G."/>
            <person name="Laetsch D."/>
            <person name="Stevens L."/>
            <person name="Kumar S."/>
            <person name="Horikawa D."/>
            <person name="Ishino K."/>
            <person name="Komine S."/>
            <person name="Tomita M."/>
            <person name="Blaxter M."/>
            <person name="Arakawa K."/>
        </authorList>
    </citation>
    <scope>NUCLEOTIDE SEQUENCE [LARGE SCALE GENOMIC DNA]</scope>
    <source>
        <strain evidence="2">Z151</strain>
    </source>
</reference>
<protein>
    <submittedName>
        <fullName evidence="1">Uncharacterized protein</fullName>
    </submittedName>
</protein>
<evidence type="ECO:0000313" key="2">
    <source>
        <dbReference type="Proteomes" id="UP000192578"/>
    </source>
</evidence>
<accession>A0A1W0WN35</accession>
<comment type="caution">
    <text evidence="1">The sequence shown here is derived from an EMBL/GenBank/DDBJ whole genome shotgun (WGS) entry which is preliminary data.</text>
</comment>
<evidence type="ECO:0000313" key="1">
    <source>
        <dbReference type="EMBL" id="OQV16608.1"/>
    </source>
</evidence>
<gene>
    <name evidence="1" type="ORF">BV898_09278</name>
</gene>